<dbReference type="InterPro" id="IPR000073">
    <property type="entry name" value="AB_hydrolase_1"/>
</dbReference>
<dbReference type="InterPro" id="IPR029058">
    <property type="entry name" value="AB_hydrolase_fold"/>
</dbReference>
<dbReference type="Gene3D" id="3.40.50.1820">
    <property type="entry name" value="alpha/beta hydrolase"/>
    <property type="match status" value="1"/>
</dbReference>
<protein>
    <submittedName>
        <fullName evidence="2">2-succinyl-6-hydroxy-2, 4-cyclohexadiene-1-carboxylate synthase</fullName>
        <ecNumber evidence="2">4.2.99.20</ecNumber>
    </submittedName>
</protein>
<evidence type="ECO:0000313" key="3">
    <source>
        <dbReference type="Proteomes" id="UP000789423"/>
    </source>
</evidence>
<dbReference type="EC" id="4.2.99.20" evidence="2"/>
<dbReference type="InterPro" id="IPR050266">
    <property type="entry name" value="AB_hydrolase_sf"/>
</dbReference>
<comment type="caution">
    <text evidence="2">The sequence shown here is derived from an EMBL/GenBank/DDBJ whole genome shotgun (WGS) entry which is preliminary data.</text>
</comment>
<evidence type="ECO:0000259" key="1">
    <source>
        <dbReference type="Pfam" id="PF00561"/>
    </source>
</evidence>
<keyword evidence="3" id="KW-1185">Reference proteome</keyword>
<accession>A0ABN8A366</accession>
<organism evidence="2 3">
    <name type="scientific">Bacillus rhizoplanae</name>
    <dbReference type="NCBI Taxonomy" id="2880966"/>
    <lineage>
        <taxon>Bacteria</taxon>
        <taxon>Bacillati</taxon>
        <taxon>Bacillota</taxon>
        <taxon>Bacilli</taxon>
        <taxon>Bacillales</taxon>
        <taxon>Bacillaceae</taxon>
        <taxon>Bacillus</taxon>
    </lineage>
</organism>
<dbReference type="PANTHER" id="PTHR43798">
    <property type="entry name" value="MONOACYLGLYCEROL LIPASE"/>
    <property type="match status" value="1"/>
</dbReference>
<gene>
    <name evidence="2" type="primary">menH_3</name>
    <name evidence="2" type="ORF">BACCIP111899_02844</name>
</gene>
<dbReference type="RefSeq" id="WP_230575684.1">
    <property type="nucleotide sequence ID" value="NZ_CAKJTI010000015.1"/>
</dbReference>
<dbReference type="Proteomes" id="UP000789423">
    <property type="component" value="Unassembled WGS sequence"/>
</dbReference>
<proteinExistence type="predicted"/>
<sequence length="286" mass="32201">MEITLSNGETLFYRKRDGGENILLLLHGNLASSDQWDLLMEHLPLNYTIYALDLRGYGKSTYNKPIKTFNDFAMDIKLFCDELNLKTFHLIGWSNGGGVAMQFAANFPSKVKKLILLASMSTRGYPAYNSNGERLHSRAEIASDPIINRMLNAQINGEKEFFKGAMNQLVYPVNKPEKARFEKYLEGALRQQNIIDVADAANRFNISSVSNGIIEGTGELNHIIAPVLVLWGKNDLMTSESMTLEIINDMKEHDIDLTYKVLNAGHSPLVDDIQRVVLNIDDFLLN</sequence>
<dbReference type="PRINTS" id="PR00111">
    <property type="entry name" value="ABHYDROLASE"/>
</dbReference>
<feature type="domain" description="AB hydrolase-1" evidence="1">
    <location>
        <begin position="22"/>
        <end position="119"/>
    </location>
</feature>
<evidence type="ECO:0000313" key="2">
    <source>
        <dbReference type="EMBL" id="CAG9613625.1"/>
    </source>
</evidence>
<reference evidence="2 3" key="1">
    <citation type="submission" date="2021-10" db="EMBL/GenBank/DDBJ databases">
        <authorList>
            <person name="Criscuolo A."/>
        </authorList>
    </citation>
    <scope>NUCLEOTIDE SEQUENCE [LARGE SCALE GENOMIC DNA]</scope>
    <source>
        <strain evidence="3">CIP 111899</strain>
    </source>
</reference>
<dbReference type="EMBL" id="CAKJTI010000015">
    <property type="protein sequence ID" value="CAG9613625.1"/>
    <property type="molecule type" value="Genomic_DNA"/>
</dbReference>
<dbReference type="GO" id="GO:0070205">
    <property type="term" value="F:2-succinyl-6-hydroxy-2,4-cyclohexadiene-1-carboxylate synthase activity"/>
    <property type="evidence" value="ECO:0007669"/>
    <property type="project" value="UniProtKB-EC"/>
</dbReference>
<keyword evidence="2" id="KW-0456">Lyase</keyword>
<dbReference type="Pfam" id="PF00561">
    <property type="entry name" value="Abhydrolase_1"/>
    <property type="match status" value="1"/>
</dbReference>
<dbReference type="SUPFAM" id="SSF53474">
    <property type="entry name" value="alpha/beta-Hydrolases"/>
    <property type="match status" value="1"/>
</dbReference>
<name>A0ABN8A366_9BACI</name>
<dbReference type="PANTHER" id="PTHR43798:SF33">
    <property type="entry name" value="HYDROLASE, PUTATIVE (AFU_ORTHOLOGUE AFUA_2G14860)-RELATED"/>
    <property type="match status" value="1"/>
</dbReference>